<dbReference type="GO" id="GO:0007520">
    <property type="term" value="P:myoblast fusion"/>
    <property type="evidence" value="ECO:0007669"/>
    <property type="project" value="TreeGrafter"/>
</dbReference>
<dbReference type="InterPro" id="IPR027357">
    <property type="entry name" value="DOCKER_dom"/>
</dbReference>
<feature type="compositionally biased region" description="Polar residues" evidence="8">
    <location>
        <begin position="1832"/>
        <end position="1855"/>
    </location>
</feature>
<dbReference type="Pfam" id="PF23554">
    <property type="entry name" value="TPR_DOCK"/>
    <property type="match status" value="1"/>
</dbReference>
<dbReference type="GO" id="GO:0005737">
    <property type="term" value="C:cytoplasm"/>
    <property type="evidence" value="ECO:0007669"/>
    <property type="project" value="UniProtKB-SubCell"/>
</dbReference>
<dbReference type="PROSITE" id="PS51650">
    <property type="entry name" value="C2_DOCK"/>
    <property type="match status" value="1"/>
</dbReference>
<dbReference type="InterPro" id="IPR056372">
    <property type="entry name" value="TPR_DOCK"/>
</dbReference>
<dbReference type="InterPro" id="IPR046773">
    <property type="entry name" value="DOCKER_Lobe_C"/>
</dbReference>
<keyword evidence="13" id="KW-1185">Reference proteome</keyword>
<evidence type="ECO:0000256" key="4">
    <source>
        <dbReference type="ARBA" id="ARBA00022553"/>
    </source>
</evidence>
<comment type="similarity">
    <text evidence="7">Belongs to the DOCK family.</text>
</comment>
<dbReference type="GO" id="GO:0007264">
    <property type="term" value="P:small GTPase-mediated signal transduction"/>
    <property type="evidence" value="ECO:0007669"/>
    <property type="project" value="InterPro"/>
</dbReference>
<evidence type="ECO:0000256" key="8">
    <source>
        <dbReference type="SAM" id="MobiDB-lite"/>
    </source>
</evidence>
<dbReference type="Pfam" id="PF20421">
    <property type="entry name" value="DHR-2_Lobe_C"/>
    <property type="match status" value="1"/>
</dbReference>
<sequence>MDDKWTPVEDRFKYGVAISNFSSDSPVVIQSALDLVVGETVSILLSIKDWYYGHKLGDNVRGIFPKSYIAIKDHVEEKICGAEMKEPSITKEVTVILREWKTKWRQLYIRRSKDFDTVRLMMIEMIELRSKIMSGTLPVDELKNLKQTITSKIDLGNVLLGFDMIVRDEFGNVLDPKECSAIELYRAHESSTEKIRHESRGLANENDNRDILLAMKGVNSLHFSLYVTVNNCTCHIGEDADILITLYDSKESKFISENYVVPWSSQGLMKEFAKSNKGRVVFCLKQIHSQAGRKMANASENDRKDLGSKDLRREKVYIICQIIRKGAMELKETEQGHRGKGLSQFKKDQNKRLNEGIRRPFGVAAFDVTEILKGKVESDGEKHFFIPFMQCMDKDTLDSTIRKLLSLKGEISEKDHKGQGLWISYKLLLGDLEQARGDSPHLISQYTKIARRMGFPEIILPGDVRNDLYLTLISGDFSSKASNAKNIEVTIRVCNDRGHILPEAITVGPGLSLGSEYKSVVYYHEEKPKWMETIKISLDIEDFRTSHLKITYKHRSSNESKDKNEKPFAFSFIRLMNENGTTLKDEIHELLIYKIDGKKYDETDSNSKIPKATYSNSGSSLKLAFSNISVPGLTLNPRDVCLVSSIVCSTKLTQNIDLLGLLKSPPSSNDDELKACLLAFMKVDGEDIVKFLQDILDSLFKTLTDKESDEFVDLVFKALVFVVGLISDTKYQHFRPVLNVYIEKTFSAALAYNKLIIALRRYIDKLSAGRLQCDKLNGSLSLDASIGSYHEFNDSLFVISMMKSIGFLFKFIVRSRCLFLESQRLQRFDVPLDNMVEFTSMQDLLLSFTSLMSPRSKASIEIQALCLKYLPPAIPDILIVFERKTLSHILIELITRVPYEKLKQQKLLFMSDIIQCDCLFSDPEARKILLPVFSEHIHHFLEKKTEMDYSVQVLNEILTVLSHCPLDEIEADIADLSLSLLRTVIFTVIGRGRDEGLTGNLVAIMIDILRLMTPSHYNKYMEIYTNHRQLLEFLIELLLVFKDLVCAPVYPSDWNEMLMLQNSVILTSLKQFAMKIRERFVGPHFEYQLWNNFFHCAIAFLTQKALQLENFSTTKRNKIYEKYRDMRREAASEIRCMWFHLDIHTIEFVPDLIGPFLEVALIPDQHLRKEIVPIFFEMMQCEFYSSRPSNQRSFKGCEDEMITQLDKMIESGKGDINFRELLKREIEDKFENHAHMREKGLKFVSMVDKLIRRLLEYRAMLNDDVEENQECLMICIVNLLEFYHKNKREEMYLRYLYKLVDLHIACENYTEAAYALLLHATLLHWTDEPLPSQLRSEKYPDSKTHRELKENLYKTIIDYFEKGQQWEEGLKVCKDLIIKYEKDILDYVQLSHLYQKMSTLYDHIVKQIRIKRDYYRVAYYGKGFPAFLRNKVFIHRGKPYERLGEFTKRLMDMFPNCVKLDPLAQPTQEVLESDGQYLQIKTVDPVVELKERFRGKLLHPHIITFYEGNQVQKFSLSRIFKRESYWGESEFASRWVERTIMKTQYPLPGILTCFMVTEVTSIEISPIEIAIEDMEKTKSDVIRAICSHHYRLPNLNIAEVLLMKIQGIVEAAVNGGIVNYEKAFIESREYIQIDDGIDIGRKDDLIKKLINSIASLIPVLEIAFALVKPYITPDLQPLYEHLEESFRKMKQTREVAYSKRPPPKELTFLLKEINKRNSSSTEGEEKLDRSSLTQSVGKGRSKSVFSLTNPPNIWASFPGQTMKETLRTKKGSSGSGANRKAKGESSTKWFDVNDTGSSMGDIENRSTTDISMDSLLTRSAAIRTPRPRSGGQIRSSPGRSPMNHTLSATCLNTFPIQPEPDYNESSDILQSSPEPPPLPVKQHSTIDLSIGSPDRDGSLDDRTSLSRNRKGSLPSKSSFFNKPLPPPPAVYYSHARQTSVPSYRSNSRAFGSPDDNEPPLLPKRPSHSSNSLSVPITSELRKDVV</sequence>
<evidence type="ECO:0000256" key="3">
    <source>
        <dbReference type="ARBA" id="ARBA00022490"/>
    </source>
</evidence>
<dbReference type="InterPro" id="IPR001452">
    <property type="entry name" value="SH3_domain"/>
</dbReference>
<feature type="domain" description="DOCKER" evidence="11">
    <location>
        <begin position="1283"/>
        <end position="1702"/>
    </location>
</feature>
<evidence type="ECO:0000259" key="10">
    <source>
        <dbReference type="PROSITE" id="PS51650"/>
    </source>
</evidence>
<dbReference type="Pfam" id="PF14429">
    <property type="entry name" value="DOCK-C2"/>
    <property type="match status" value="1"/>
</dbReference>
<evidence type="ECO:0000256" key="7">
    <source>
        <dbReference type="PROSITE-ProRule" id="PRU00983"/>
    </source>
</evidence>
<dbReference type="EMBL" id="CAEY01000951">
    <property type="status" value="NOT_ANNOTATED_CDS"/>
    <property type="molecule type" value="Genomic_DNA"/>
</dbReference>
<feature type="compositionally biased region" description="Polar residues" evidence="8">
    <location>
        <begin position="1967"/>
        <end position="1976"/>
    </location>
</feature>
<dbReference type="Pfam" id="PF20422">
    <property type="entry name" value="DHR-2_Lobe_B"/>
    <property type="match status" value="1"/>
</dbReference>
<feature type="compositionally biased region" description="Polar residues" evidence="8">
    <location>
        <begin position="1935"/>
        <end position="1949"/>
    </location>
</feature>
<feature type="domain" description="SH3" evidence="9">
    <location>
        <begin position="10"/>
        <end position="74"/>
    </location>
</feature>
<dbReference type="Gene3D" id="2.30.30.40">
    <property type="entry name" value="SH3 Domains"/>
    <property type="match status" value="1"/>
</dbReference>
<keyword evidence="3" id="KW-0963">Cytoplasm</keyword>
<dbReference type="SMART" id="SM00326">
    <property type="entry name" value="SH3"/>
    <property type="match status" value="1"/>
</dbReference>
<dbReference type="STRING" id="32264.T1L2N7"/>
<dbReference type="Proteomes" id="UP000015104">
    <property type="component" value="Unassembled WGS sequence"/>
</dbReference>
<organism evidence="12 13">
    <name type="scientific">Tetranychus urticae</name>
    <name type="common">Two-spotted spider mite</name>
    <dbReference type="NCBI Taxonomy" id="32264"/>
    <lineage>
        <taxon>Eukaryota</taxon>
        <taxon>Metazoa</taxon>
        <taxon>Ecdysozoa</taxon>
        <taxon>Arthropoda</taxon>
        <taxon>Chelicerata</taxon>
        <taxon>Arachnida</taxon>
        <taxon>Acari</taxon>
        <taxon>Acariformes</taxon>
        <taxon>Trombidiformes</taxon>
        <taxon>Prostigmata</taxon>
        <taxon>Eleutherengona</taxon>
        <taxon>Raphignathae</taxon>
        <taxon>Tetranychoidea</taxon>
        <taxon>Tetranychidae</taxon>
        <taxon>Tetranychus</taxon>
    </lineage>
</organism>
<dbReference type="GO" id="GO:0005085">
    <property type="term" value="F:guanyl-nucleotide exchange factor activity"/>
    <property type="evidence" value="ECO:0007669"/>
    <property type="project" value="UniProtKB-KW"/>
</dbReference>
<comment type="subcellular location">
    <subcellularLocation>
        <location evidence="1">Cytoplasm</location>
    </subcellularLocation>
</comment>
<dbReference type="Gene3D" id="2.60.40.150">
    <property type="entry name" value="C2 domain"/>
    <property type="match status" value="1"/>
</dbReference>
<dbReference type="InterPro" id="IPR046769">
    <property type="entry name" value="DOCKER_Lobe_A"/>
</dbReference>
<feature type="compositionally biased region" description="Polar residues" evidence="8">
    <location>
        <begin position="1805"/>
        <end position="1817"/>
    </location>
</feature>
<dbReference type="Pfam" id="PF06920">
    <property type="entry name" value="DHR-2_Lobe_A"/>
    <property type="match status" value="1"/>
</dbReference>
<dbReference type="PROSITE" id="PS51651">
    <property type="entry name" value="DOCKER"/>
    <property type="match status" value="1"/>
</dbReference>
<name>T1L2N7_TETUR</name>
<dbReference type="InterPro" id="IPR046770">
    <property type="entry name" value="DOCKER_Lobe_B"/>
</dbReference>
<evidence type="ECO:0000256" key="2">
    <source>
        <dbReference type="ARBA" id="ARBA00022443"/>
    </source>
</evidence>
<dbReference type="GO" id="GO:0016477">
    <property type="term" value="P:cell migration"/>
    <property type="evidence" value="ECO:0007669"/>
    <property type="project" value="TreeGrafter"/>
</dbReference>
<dbReference type="SUPFAM" id="SSF50044">
    <property type="entry name" value="SH3-domain"/>
    <property type="match status" value="1"/>
</dbReference>
<protein>
    <recommendedName>
        <fullName evidence="14">Dedicator of cytokinesis protein 1</fullName>
    </recommendedName>
</protein>
<dbReference type="EnsemblMetazoa" id="tetur33g01610.1">
    <property type="protein sequence ID" value="tetur33g01610.1"/>
    <property type="gene ID" value="tetur33g01610"/>
</dbReference>
<dbReference type="InterPro" id="IPR032376">
    <property type="entry name" value="DOCK_N"/>
</dbReference>
<evidence type="ECO:0000313" key="13">
    <source>
        <dbReference type="Proteomes" id="UP000015104"/>
    </source>
</evidence>
<dbReference type="Gene3D" id="1.25.40.410">
    <property type="match status" value="1"/>
</dbReference>
<dbReference type="Gene3D" id="1.20.58.740">
    <property type="match status" value="1"/>
</dbReference>
<dbReference type="InterPro" id="IPR026791">
    <property type="entry name" value="DOCK"/>
</dbReference>
<feature type="compositionally biased region" description="Polar residues" evidence="8">
    <location>
        <begin position="1784"/>
        <end position="1798"/>
    </location>
</feature>
<evidence type="ECO:0000259" key="9">
    <source>
        <dbReference type="PROSITE" id="PS50002"/>
    </source>
</evidence>
<accession>T1L2N7</accession>
<dbReference type="HOGENOM" id="CLU_000595_2_1_1"/>
<keyword evidence="5" id="KW-0344">Guanine-nucleotide releasing factor</keyword>
<keyword evidence="2 6" id="KW-0728">SH3 domain</keyword>
<dbReference type="InterPro" id="IPR043161">
    <property type="entry name" value="DOCK_C_lobe_A"/>
</dbReference>
<evidence type="ECO:0008006" key="14">
    <source>
        <dbReference type="Google" id="ProtNLM"/>
    </source>
</evidence>
<reference evidence="12" key="2">
    <citation type="submission" date="2015-06" db="UniProtKB">
        <authorList>
            <consortium name="EnsemblMetazoa"/>
        </authorList>
    </citation>
    <scope>IDENTIFICATION</scope>
</reference>
<feature type="region of interest" description="Disordered" evidence="8">
    <location>
        <begin position="1717"/>
        <end position="1985"/>
    </location>
</feature>
<dbReference type="InterPro" id="IPR036028">
    <property type="entry name" value="SH3-like_dom_sf"/>
</dbReference>
<dbReference type="eggNOG" id="KOG1998">
    <property type="taxonomic scope" value="Eukaryota"/>
</dbReference>
<dbReference type="InterPro" id="IPR027007">
    <property type="entry name" value="C2_DOCK-type_domain"/>
</dbReference>
<evidence type="ECO:0000313" key="12">
    <source>
        <dbReference type="EnsemblMetazoa" id="tetur33g01610.1"/>
    </source>
</evidence>
<dbReference type="PANTHER" id="PTHR45653">
    <property type="entry name" value="DEDICATOR OF CYTOKINESIS"/>
    <property type="match status" value="1"/>
</dbReference>
<evidence type="ECO:0000256" key="6">
    <source>
        <dbReference type="PROSITE-ProRule" id="PRU00192"/>
    </source>
</evidence>
<dbReference type="InterPro" id="IPR035892">
    <property type="entry name" value="C2_domain_sf"/>
</dbReference>
<dbReference type="InterPro" id="IPR043162">
    <property type="entry name" value="DOCK_C_lobe_C"/>
</dbReference>
<dbReference type="PANTHER" id="PTHR45653:SF10">
    <property type="entry name" value="MYOBLAST CITY, ISOFORM B"/>
    <property type="match status" value="1"/>
</dbReference>
<dbReference type="GO" id="GO:0005886">
    <property type="term" value="C:plasma membrane"/>
    <property type="evidence" value="ECO:0007669"/>
    <property type="project" value="TreeGrafter"/>
</dbReference>
<keyword evidence="4" id="KW-0597">Phosphoprotein</keyword>
<evidence type="ECO:0000259" key="11">
    <source>
        <dbReference type="PROSITE" id="PS51651"/>
    </source>
</evidence>
<evidence type="ECO:0000256" key="1">
    <source>
        <dbReference type="ARBA" id="ARBA00004496"/>
    </source>
</evidence>
<evidence type="ECO:0000256" key="5">
    <source>
        <dbReference type="ARBA" id="ARBA00022658"/>
    </source>
</evidence>
<reference evidence="13" key="1">
    <citation type="submission" date="2011-08" db="EMBL/GenBank/DDBJ databases">
        <authorList>
            <person name="Rombauts S."/>
        </authorList>
    </citation>
    <scope>NUCLEOTIDE SEQUENCE</scope>
    <source>
        <strain evidence="13">London</strain>
    </source>
</reference>
<feature type="compositionally biased region" description="Basic and acidic residues" evidence="8">
    <location>
        <begin position="1893"/>
        <end position="1904"/>
    </location>
</feature>
<dbReference type="PROSITE" id="PS50002">
    <property type="entry name" value="SH3"/>
    <property type="match status" value="1"/>
</dbReference>
<feature type="compositionally biased region" description="Polar residues" evidence="8">
    <location>
        <begin position="1863"/>
        <end position="1872"/>
    </location>
</feature>
<dbReference type="Gene3D" id="1.20.1270.350">
    <property type="entry name" value="Dedicator of cytokinesis N-terminal subdomain"/>
    <property type="match status" value="1"/>
</dbReference>
<dbReference type="InterPro" id="IPR042455">
    <property type="entry name" value="DOCK_N_sub1"/>
</dbReference>
<proteinExistence type="inferred from homology"/>
<feature type="domain" description="C2 DOCK-type" evidence="10">
    <location>
        <begin position="465"/>
        <end position="648"/>
    </location>
</feature>
<dbReference type="GO" id="GO:0031267">
    <property type="term" value="F:small GTPase binding"/>
    <property type="evidence" value="ECO:0007669"/>
    <property type="project" value="TreeGrafter"/>
</dbReference>
<dbReference type="Pfam" id="PF16172">
    <property type="entry name" value="DOCK_N"/>
    <property type="match status" value="1"/>
</dbReference>